<dbReference type="AlphaFoldDB" id="A0A0H3FG44"/>
<evidence type="ECO:0000256" key="8">
    <source>
        <dbReference type="ARBA" id="ARBA00048617"/>
    </source>
</evidence>
<evidence type="ECO:0000256" key="6">
    <source>
        <dbReference type="ARBA" id="ARBA00037589"/>
    </source>
</evidence>
<dbReference type="GO" id="GO:0004852">
    <property type="term" value="F:uroporphyrinogen-III synthase activity"/>
    <property type="evidence" value="ECO:0007669"/>
    <property type="project" value="UniProtKB-UniRule"/>
</dbReference>
<dbReference type="OrthoDB" id="9787650at2"/>
<sequence>MTILVTRPSPAGEALVSRLRALGRVAFHSPLIDFAPGNQLASLPNLLSSLNQQDLVFVLSQHAVSYADRALRQSTTNWPDTVNYFAIGRTTGLIFHRVSSLPVLYPQDGETSETLLNLPALQRIQGKKALILRGNGGRELLAETLTERGVDVTYCECYQRSPVYYDASEQSALWQRAGVDTLVVTSGEMLQQLYQLVPDYYRNSWLLRCNLVVVSERLAALARQLGWSAIRVAENADNDALIRALQLPD</sequence>
<keyword evidence="4 9" id="KW-0456">Lyase</keyword>
<dbReference type="InterPro" id="IPR039793">
    <property type="entry name" value="UROS/Hem4"/>
</dbReference>
<reference evidence="11 12" key="2">
    <citation type="journal article" date="2012" name="J. Bacteriol.">
        <title>Complete Genome Sequence of Rahnella sp. Strain Y9602, a Gammaproteobacterium Isolate from Metal- and Radionuclide-Contaminated Soil.</title>
        <authorList>
            <person name="Martinez R.J."/>
            <person name="Bruce D."/>
            <person name="Detter C."/>
            <person name="Goodwin L.A."/>
            <person name="Han J."/>
            <person name="Han C.S."/>
            <person name="Held B."/>
            <person name="Land M.L."/>
            <person name="Mikhailova N."/>
            <person name="Nolan M."/>
            <person name="Pennacchio L."/>
            <person name="Pitluck S."/>
            <person name="Tapia R."/>
            <person name="Woyke T."/>
            <person name="Sobecky P.A."/>
        </authorList>
    </citation>
    <scope>NUCLEOTIDE SEQUENCE [LARGE SCALE GENOMIC DNA]</scope>
    <source>
        <strain evidence="11 12">Y9602</strain>
    </source>
</reference>
<dbReference type="RefSeq" id="WP_013577522.1">
    <property type="nucleotide sequence ID" value="NC_015061.1"/>
</dbReference>
<evidence type="ECO:0000313" key="11">
    <source>
        <dbReference type="EMBL" id="ADW75835.1"/>
    </source>
</evidence>
<dbReference type="eggNOG" id="COG1587">
    <property type="taxonomic scope" value="Bacteria"/>
</dbReference>
<dbReference type="GO" id="GO:0006780">
    <property type="term" value="P:uroporphyrinogen III biosynthetic process"/>
    <property type="evidence" value="ECO:0007669"/>
    <property type="project" value="UniProtKB-UniRule"/>
</dbReference>
<protein>
    <recommendedName>
        <fullName evidence="7 9">Uroporphyrinogen-III synthase</fullName>
        <ecNumber evidence="3 9">4.2.1.75</ecNumber>
    </recommendedName>
</protein>
<evidence type="ECO:0000259" key="10">
    <source>
        <dbReference type="Pfam" id="PF02602"/>
    </source>
</evidence>
<comment type="pathway">
    <text evidence="1 9">Porphyrin-containing compound metabolism; protoporphyrin-IX biosynthesis; coproporphyrinogen-III from 5-aminolevulinate: step 3/4.</text>
</comment>
<dbReference type="GO" id="GO:0006782">
    <property type="term" value="P:protoporphyrinogen IX biosynthetic process"/>
    <property type="evidence" value="ECO:0007669"/>
    <property type="project" value="UniProtKB-UniRule"/>
</dbReference>
<feature type="domain" description="Tetrapyrrole biosynthesis uroporphyrinogen III synthase" evidence="10">
    <location>
        <begin position="14"/>
        <end position="242"/>
    </location>
</feature>
<proteinExistence type="inferred from homology"/>
<dbReference type="PANTHER" id="PTHR38042:SF1">
    <property type="entry name" value="UROPORPHYRINOGEN-III SYNTHASE, CHLOROPLASTIC"/>
    <property type="match status" value="1"/>
</dbReference>
<accession>A0A0H3FG44</accession>
<gene>
    <name evidence="11" type="ordered locus">Rahaq_4249</name>
</gene>
<evidence type="ECO:0000313" key="12">
    <source>
        <dbReference type="Proteomes" id="UP000007257"/>
    </source>
</evidence>
<comment type="function">
    <text evidence="6 9">Catalyzes cyclization of the linear tetrapyrrole, hydroxymethylbilane, to the macrocyclic uroporphyrinogen III.</text>
</comment>
<comment type="catalytic activity">
    <reaction evidence="8 9">
        <text>hydroxymethylbilane = uroporphyrinogen III + H2O</text>
        <dbReference type="Rhea" id="RHEA:18965"/>
        <dbReference type="ChEBI" id="CHEBI:15377"/>
        <dbReference type="ChEBI" id="CHEBI:57308"/>
        <dbReference type="ChEBI" id="CHEBI:57845"/>
        <dbReference type="EC" id="4.2.1.75"/>
    </reaction>
</comment>
<evidence type="ECO:0000256" key="2">
    <source>
        <dbReference type="ARBA" id="ARBA00008133"/>
    </source>
</evidence>
<dbReference type="InterPro" id="IPR036108">
    <property type="entry name" value="4pyrrol_syn_uPrphyn_synt_sf"/>
</dbReference>
<name>A0A0H3FG44_RAHSY</name>
<dbReference type="Proteomes" id="UP000007257">
    <property type="component" value="Chromosome"/>
</dbReference>
<evidence type="ECO:0000256" key="4">
    <source>
        <dbReference type="ARBA" id="ARBA00023239"/>
    </source>
</evidence>
<dbReference type="CDD" id="cd06578">
    <property type="entry name" value="HemD"/>
    <property type="match status" value="1"/>
</dbReference>
<reference evidence="12" key="1">
    <citation type="submission" date="2011-01" db="EMBL/GenBank/DDBJ databases">
        <title>Complete sequence of chromosome of Rahnella sp. Y9602.</title>
        <authorList>
            <consortium name="US DOE Joint Genome Institute"/>
            <person name="Lucas S."/>
            <person name="Copeland A."/>
            <person name="Lapidus A."/>
            <person name="Cheng J.-F."/>
            <person name="Goodwin L."/>
            <person name="Pitluck S."/>
            <person name="Lu M."/>
            <person name="Detter J.C."/>
            <person name="Han C."/>
            <person name="Tapia R."/>
            <person name="Land M."/>
            <person name="Hauser L."/>
            <person name="Kyrpides N."/>
            <person name="Ivanova N."/>
            <person name="Ovchinnikova G."/>
            <person name="Pagani I."/>
            <person name="Sobecky P.A."/>
            <person name="Martinez R.J."/>
            <person name="Woyke T."/>
        </authorList>
    </citation>
    <scope>NUCLEOTIDE SEQUENCE [LARGE SCALE GENOMIC DNA]</scope>
    <source>
        <strain evidence="12">Y9602</strain>
    </source>
</reference>
<dbReference type="Pfam" id="PF02602">
    <property type="entry name" value="HEM4"/>
    <property type="match status" value="1"/>
</dbReference>
<dbReference type="UniPathway" id="UPA00251">
    <property type="reaction ID" value="UER00320"/>
</dbReference>
<evidence type="ECO:0000256" key="3">
    <source>
        <dbReference type="ARBA" id="ARBA00013109"/>
    </source>
</evidence>
<evidence type="ECO:0000256" key="1">
    <source>
        <dbReference type="ARBA" id="ARBA00004772"/>
    </source>
</evidence>
<dbReference type="InterPro" id="IPR003754">
    <property type="entry name" value="4pyrrol_synth_uPrphyn_synth"/>
</dbReference>
<dbReference type="Gene3D" id="3.40.50.10090">
    <property type="match status" value="2"/>
</dbReference>
<evidence type="ECO:0000256" key="9">
    <source>
        <dbReference type="RuleBase" id="RU366031"/>
    </source>
</evidence>
<evidence type="ECO:0000256" key="5">
    <source>
        <dbReference type="ARBA" id="ARBA00023244"/>
    </source>
</evidence>
<dbReference type="EC" id="4.2.1.75" evidence="3 9"/>
<dbReference type="EMBL" id="CP002505">
    <property type="protein sequence ID" value="ADW75835.1"/>
    <property type="molecule type" value="Genomic_DNA"/>
</dbReference>
<dbReference type="KEGG" id="rah:Rahaq_4249"/>
<dbReference type="HOGENOM" id="CLU_011276_9_4_6"/>
<dbReference type="NCBIfam" id="NF004582">
    <property type="entry name" value="PRK05928.1-1"/>
    <property type="match status" value="1"/>
</dbReference>
<organism evidence="11 12">
    <name type="scientific">Rahnella sp. (strain Y9602)</name>
    <dbReference type="NCBI Taxonomy" id="2703885"/>
    <lineage>
        <taxon>Bacteria</taxon>
        <taxon>Pseudomonadati</taxon>
        <taxon>Pseudomonadota</taxon>
        <taxon>Gammaproteobacteria</taxon>
        <taxon>Enterobacterales</taxon>
        <taxon>Yersiniaceae</taxon>
        <taxon>Rahnella</taxon>
    </lineage>
</organism>
<evidence type="ECO:0000256" key="7">
    <source>
        <dbReference type="ARBA" id="ARBA00040167"/>
    </source>
</evidence>
<dbReference type="PANTHER" id="PTHR38042">
    <property type="entry name" value="UROPORPHYRINOGEN-III SYNTHASE, CHLOROPLASTIC"/>
    <property type="match status" value="1"/>
</dbReference>
<dbReference type="SUPFAM" id="SSF69618">
    <property type="entry name" value="HemD-like"/>
    <property type="match status" value="1"/>
</dbReference>
<comment type="similarity">
    <text evidence="2 9">Belongs to the uroporphyrinogen-III synthase family.</text>
</comment>
<keyword evidence="5 9" id="KW-0627">Porphyrin biosynthesis</keyword>